<evidence type="ECO:0000313" key="7">
    <source>
        <dbReference type="Proteomes" id="UP000233293"/>
    </source>
</evidence>
<feature type="domain" description="SIS" evidence="5">
    <location>
        <begin position="120"/>
        <end position="259"/>
    </location>
</feature>
<evidence type="ECO:0000313" key="6">
    <source>
        <dbReference type="EMBL" id="PKU25244.1"/>
    </source>
</evidence>
<dbReference type="InterPro" id="IPR036388">
    <property type="entry name" value="WH-like_DNA-bd_sf"/>
</dbReference>
<evidence type="ECO:0000256" key="1">
    <source>
        <dbReference type="ARBA" id="ARBA00023015"/>
    </source>
</evidence>
<dbReference type="InterPro" id="IPR047640">
    <property type="entry name" value="RpiR-like"/>
</dbReference>
<evidence type="ECO:0000256" key="2">
    <source>
        <dbReference type="ARBA" id="ARBA00023125"/>
    </source>
</evidence>
<dbReference type="Pfam" id="PF01380">
    <property type="entry name" value="SIS"/>
    <property type="match status" value="1"/>
</dbReference>
<dbReference type="PANTHER" id="PTHR30514:SF1">
    <property type="entry name" value="HTH-TYPE TRANSCRIPTIONAL REGULATOR HEXR-RELATED"/>
    <property type="match status" value="1"/>
</dbReference>
<dbReference type="PROSITE" id="PS51071">
    <property type="entry name" value="HTH_RPIR"/>
    <property type="match status" value="1"/>
</dbReference>
<dbReference type="InterPro" id="IPR001347">
    <property type="entry name" value="SIS_dom"/>
</dbReference>
<protein>
    <submittedName>
        <fullName evidence="6">Transcriptional regulator</fullName>
    </submittedName>
</protein>
<dbReference type="GO" id="GO:1901135">
    <property type="term" value="P:carbohydrate derivative metabolic process"/>
    <property type="evidence" value="ECO:0007669"/>
    <property type="project" value="InterPro"/>
</dbReference>
<evidence type="ECO:0000259" key="5">
    <source>
        <dbReference type="PROSITE" id="PS51464"/>
    </source>
</evidence>
<comment type="caution">
    <text evidence="6">The sequence shown here is derived from an EMBL/GenBank/DDBJ whole genome shotgun (WGS) entry which is preliminary data.</text>
</comment>
<gene>
    <name evidence="6" type="ORF">CWS72_06460</name>
</gene>
<reference evidence="7" key="1">
    <citation type="submission" date="2017-12" db="EMBL/GenBank/DDBJ databases">
        <title>Draft genome sequence of Telmatospirillum siberiense 26-4b1T, an acidotolerant peatland alphaproteobacterium potentially involved in sulfur cycling.</title>
        <authorList>
            <person name="Hausmann B."/>
            <person name="Pjevac P."/>
            <person name="Schreck K."/>
            <person name="Herbold C.W."/>
            <person name="Daims H."/>
            <person name="Wagner M."/>
            <person name="Pester M."/>
            <person name="Loy A."/>
        </authorList>
    </citation>
    <scope>NUCLEOTIDE SEQUENCE [LARGE SCALE GENOMIC DNA]</scope>
    <source>
        <strain evidence="7">26-4b1</strain>
    </source>
</reference>
<dbReference type="InterPro" id="IPR046348">
    <property type="entry name" value="SIS_dom_sf"/>
</dbReference>
<keyword evidence="3" id="KW-0804">Transcription</keyword>
<dbReference type="Gene3D" id="3.40.50.10490">
    <property type="entry name" value="Glucose-6-phosphate isomerase like protein, domain 1"/>
    <property type="match status" value="1"/>
</dbReference>
<sequence length="277" mass="29070">MLSRIETLCPSLRPSERKLADFMLGRPQEVISLSMNDLAARTGLSQATIARFCQAVGCSGFREFKIKLAQAVGGGGVALIHQDVAPGESPAGIIGKVFDRALSNLMMVRAALSSAAVERAIGLLDRARRIEFYGSGNSGIVAADVQHKFFRLGMPTVAYNDPHVYNMSALTLGGTDVAVLISHSGRTHDILEAAENVLSVGAAVIAITHSNSPLARLATVALMADVAEDTDVFSPMTSRLVHLTIGDVLAVGVALARGPAVGGTLTRGKAAVLSRRR</sequence>
<accession>A0A2N3PXV7</accession>
<dbReference type="InterPro" id="IPR000281">
    <property type="entry name" value="HTH_RpiR"/>
</dbReference>
<proteinExistence type="predicted"/>
<evidence type="ECO:0000259" key="4">
    <source>
        <dbReference type="PROSITE" id="PS51071"/>
    </source>
</evidence>
<keyword evidence="7" id="KW-1185">Reference proteome</keyword>
<dbReference type="SUPFAM" id="SSF53697">
    <property type="entry name" value="SIS domain"/>
    <property type="match status" value="1"/>
</dbReference>
<dbReference type="PANTHER" id="PTHR30514">
    <property type="entry name" value="GLUCOKINASE"/>
    <property type="match status" value="1"/>
</dbReference>
<feature type="domain" description="HTH rpiR-type" evidence="4">
    <location>
        <begin position="1"/>
        <end position="75"/>
    </location>
</feature>
<dbReference type="InterPro" id="IPR009057">
    <property type="entry name" value="Homeodomain-like_sf"/>
</dbReference>
<dbReference type="CDD" id="cd05013">
    <property type="entry name" value="SIS_RpiR"/>
    <property type="match status" value="1"/>
</dbReference>
<dbReference type="InterPro" id="IPR035472">
    <property type="entry name" value="RpiR-like_SIS"/>
</dbReference>
<dbReference type="PROSITE" id="PS51464">
    <property type="entry name" value="SIS"/>
    <property type="match status" value="1"/>
</dbReference>
<dbReference type="OrthoDB" id="8582409at2"/>
<keyword evidence="2" id="KW-0238">DNA-binding</keyword>
<dbReference type="Gene3D" id="1.10.10.10">
    <property type="entry name" value="Winged helix-like DNA-binding domain superfamily/Winged helix DNA-binding domain"/>
    <property type="match status" value="1"/>
</dbReference>
<organism evidence="6 7">
    <name type="scientific">Telmatospirillum siberiense</name>
    <dbReference type="NCBI Taxonomy" id="382514"/>
    <lineage>
        <taxon>Bacteria</taxon>
        <taxon>Pseudomonadati</taxon>
        <taxon>Pseudomonadota</taxon>
        <taxon>Alphaproteobacteria</taxon>
        <taxon>Rhodospirillales</taxon>
        <taxon>Rhodospirillaceae</taxon>
        <taxon>Telmatospirillum</taxon>
    </lineage>
</organism>
<dbReference type="GO" id="GO:0003700">
    <property type="term" value="F:DNA-binding transcription factor activity"/>
    <property type="evidence" value="ECO:0007669"/>
    <property type="project" value="InterPro"/>
</dbReference>
<evidence type="ECO:0000256" key="3">
    <source>
        <dbReference type="ARBA" id="ARBA00023163"/>
    </source>
</evidence>
<dbReference type="GO" id="GO:0003677">
    <property type="term" value="F:DNA binding"/>
    <property type="evidence" value="ECO:0007669"/>
    <property type="project" value="UniProtKB-KW"/>
</dbReference>
<dbReference type="Proteomes" id="UP000233293">
    <property type="component" value="Unassembled WGS sequence"/>
</dbReference>
<keyword evidence="1" id="KW-0805">Transcription regulation</keyword>
<name>A0A2N3PXV7_9PROT</name>
<dbReference type="RefSeq" id="WP_101249768.1">
    <property type="nucleotide sequence ID" value="NZ_PIUM01000005.1"/>
</dbReference>
<dbReference type="AlphaFoldDB" id="A0A2N3PXV7"/>
<dbReference type="EMBL" id="PIUM01000005">
    <property type="protein sequence ID" value="PKU25244.1"/>
    <property type="molecule type" value="Genomic_DNA"/>
</dbReference>
<dbReference type="Pfam" id="PF01418">
    <property type="entry name" value="HTH_6"/>
    <property type="match status" value="1"/>
</dbReference>
<dbReference type="SUPFAM" id="SSF46689">
    <property type="entry name" value="Homeodomain-like"/>
    <property type="match status" value="1"/>
</dbReference>
<dbReference type="GO" id="GO:0097367">
    <property type="term" value="F:carbohydrate derivative binding"/>
    <property type="evidence" value="ECO:0007669"/>
    <property type="project" value="InterPro"/>
</dbReference>